<dbReference type="EMBL" id="CP036272">
    <property type="protein sequence ID" value="QDT59363.1"/>
    <property type="molecule type" value="Genomic_DNA"/>
</dbReference>
<proteinExistence type="predicted"/>
<protein>
    <submittedName>
        <fullName evidence="3">Integrase core domain protein</fullName>
    </submittedName>
</protein>
<dbReference type="Pfam" id="PF13683">
    <property type="entry name" value="rve_3"/>
    <property type="match status" value="1"/>
</dbReference>
<dbReference type="EMBL" id="CP036272">
    <property type="protein sequence ID" value="QDT60530.1"/>
    <property type="molecule type" value="Genomic_DNA"/>
</dbReference>
<dbReference type="PANTHER" id="PTHR47515:SF1">
    <property type="entry name" value="BLR2054 PROTEIN"/>
    <property type="match status" value="1"/>
</dbReference>
<evidence type="ECO:0000259" key="1">
    <source>
        <dbReference type="PROSITE" id="PS50994"/>
    </source>
</evidence>
<sequence>MLRREGWTVNYKRIYRLWKREGLRVPRRKAKKRRLGSVSGGICRRRAERINHVWSIDFIFDRTINGRSVKILSLIDEYSRECIALEVSRRFTGDDLVALLVDVFAIRGIPAFIRSDNGPEFISRRVRDFLGRIDVGTSFIEPGSPWENGYVESFHSRFRDECLSCEAFSTLAEAQQVIGQWRSTYNHRRPHSSLSGLTPAEFATRCAASTPVAALLTSKRHNECDSVTQSLPS</sequence>
<keyword evidence="6" id="KW-1185">Reference proteome</keyword>
<dbReference type="EMBL" id="CP036272">
    <property type="protein sequence ID" value="QDT59782.1"/>
    <property type="molecule type" value="Genomic_DNA"/>
</dbReference>
<evidence type="ECO:0000313" key="6">
    <source>
        <dbReference type="Proteomes" id="UP000315003"/>
    </source>
</evidence>
<dbReference type="SUPFAM" id="SSF53098">
    <property type="entry name" value="Ribonuclease H-like"/>
    <property type="match status" value="1"/>
</dbReference>
<evidence type="ECO:0000313" key="5">
    <source>
        <dbReference type="EMBL" id="QDT60530.1"/>
    </source>
</evidence>
<dbReference type="EMBL" id="CP036272">
    <property type="protein sequence ID" value="QDT60492.1"/>
    <property type="molecule type" value="Genomic_DNA"/>
</dbReference>
<dbReference type="GO" id="GO:0003676">
    <property type="term" value="F:nucleic acid binding"/>
    <property type="evidence" value="ECO:0007669"/>
    <property type="project" value="InterPro"/>
</dbReference>
<dbReference type="Proteomes" id="UP000315003">
    <property type="component" value="Chromosome"/>
</dbReference>
<dbReference type="InterPro" id="IPR001584">
    <property type="entry name" value="Integrase_cat-core"/>
</dbReference>
<evidence type="ECO:0000313" key="2">
    <source>
        <dbReference type="EMBL" id="QDT59363.1"/>
    </source>
</evidence>
<dbReference type="AlphaFoldDB" id="A0A517SUH7"/>
<dbReference type="Pfam" id="PF13276">
    <property type="entry name" value="HTH_21"/>
    <property type="match status" value="1"/>
</dbReference>
<evidence type="ECO:0000313" key="4">
    <source>
        <dbReference type="EMBL" id="QDT60492.1"/>
    </source>
</evidence>
<organism evidence="3 6">
    <name type="scientific">Stieleria bergensis</name>
    <dbReference type="NCBI Taxonomy" id="2528025"/>
    <lineage>
        <taxon>Bacteria</taxon>
        <taxon>Pseudomonadati</taxon>
        <taxon>Planctomycetota</taxon>
        <taxon>Planctomycetia</taxon>
        <taxon>Pirellulales</taxon>
        <taxon>Pirellulaceae</taxon>
        <taxon>Stieleria</taxon>
    </lineage>
</organism>
<dbReference type="PANTHER" id="PTHR47515">
    <property type="entry name" value="LOW CALCIUM RESPONSE LOCUS PROTEIN T"/>
    <property type="match status" value="1"/>
</dbReference>
<accession>A0A517SUH7</accession>
<dbReference type="Gene3D" id="3.30.420.10">
    <property type="entry name" value="Ribonuclease H-like superfamily/Ribonuclease H"/>
    <property type="match status" value="1"/>
</dbReference>
<name>A0A517SUH7_9BACT</name>
<feature type="domain" description="Integrase catalytic" evidence="1">
    <location>
        <begin position="46"/>
        <end position="207"/>
    </location>
</feature>
<dbReference type="NCBIfam" id="NF033516">
    <property type="entry name" value="transpos_IS3"/>
    <property type="match status" value="1"/>
</dbReference>
<dbReference type="InterPro" id="IPR025948">
    <property type="entry name" value="HTH-like_dom"/>
</dbReference>
<dbReference type="InterPro" id="IPR048020">
    <property type="entry name" value="Transpos_IS3"/>
</dbReference>
<gene>
    <name evidence="2" type="ORF">SV7mr_18700</name>
    <name evidence="3" type="ORF">SV7mr_22920</name>
    <name evidence="4" type="ORF">SV7mr_30150</name>
    <name evidence="5" type="ORF">SV7mr_30540</name>
</gene>
<dbReference type="PROSITE" id="PS50994">
    <property type="entry name" value="INTEGRASE"/>
    <property type="match status" value="1"/>
</dbReference>
<evidence type="ECO:0000313" key="3">
    <source>
        <dbReference type="EMBL" id="QDT59782.1"/>
    </source>
</evidence>
<dbReference type="InterPro" id="IPR036397">
    <property type="entry name" value="RNaseH_sf"/>
</dbReference>
<dbReference type="InterPro" id="IPR012337">
    <property type="entry name" value="RNaseH-like_sf"/>
</dbReference>
<reference evidence="3 6" key="1">
    <citation type="submission" date="2019-02" db="EMBL/GenBank/DDBJ databases">
        <title>Deep-cultivation of Planctomycetes and their phenomic and genomic characterization uncovers novel biology.</title>
        <authorList>
            <person name="Wiegand S."/>
            <person name="Jogler M."/>
            <person name="Boedeker C."/>
            <person name="Pinto D."/>
            <person name="Vollmers J."/>
            <person name="Rivas-Marin E."/>
            <person name="Kohn T."/>
            <person name="Peeters S.H."/>
            <person name="Heuer A."/>
            <person name="Rast P."/>
            <person name="Oberbeckmann S."/>
            <person name="Bunk B."/>
            <person name="Jeske O."/>
            <person name="Meyerdierks A."/>
            <person name="Storesund J.E."/>
            <person name="Kallscheuer N."/>
            <person name="Luecker S."/>
            <person name="Lage O.M."/>
            <person name="Pohl T."/>
            <person name="Merkel B.J."/>
            <person name="Hornburger P."/>
            <person name="Mueller R.-W."/>
            <person name="Bruemmer F."/>
            <person name="Labrenz M."/>
            <person name="Spormann A.M."/>
            <person name="Op den Camp H."/>
            <person name="Overmann J."/>
            <person name="Amann R."/>
            <person name="Jetten M.S.M."/>
            <person name="Mascher T."/>
            <person name="Medema M.H."/>
            <person name="Devos D.P."/>
            <person name="Kaster A.-K."/>
            <person name="Ovreas L."/>
            <person name="Rohde M."/>
            <person name="Galperin M.Y."/>
            <person name="Jogler C."/>
        </authorList>
    </citation>
    <scope>NUCLEOTIDE SEQUENCE [LARGE SCALE GENOMIC DNA]</scope>
    <source>
        <strain evidence="3 6">SV_7m_r</strain>
    </source>
</reference>
<dbReference type="GO" id="GO:0015074">
    <property type="term" value="P:DNA integration"/>
    <property type="evidence" value="ECO:0007669"/>
    <property type="project" value="InterPro"/>
</dbReference>